<proteinExistence type="predicted"/>
<feature type="region of interest" description="Disordered" evidence="1">
    <location>
        <begin position="1"/>
        <end position="38"/>
    </location>
</feature>
<organism evidence="2 3">
    <name type="scientific">Phytophthora fragariae</name>
    <dbReference type="NCBI Taxonomy" id="53985"/>
    <lineage>
        <taxon>Eukaryota</taxon>
        <taxon>Sar</taxon>
        <taxon>Stramenopiles</taxon>
        <taxon>Oomycota</taxon>
        <taxon>Peronosporomycetes</taxon>
        <taxon>Peronosporales</taxon>
        <taxon>Peronosporaceae</taxon>
        <taxon>Phytophthora</taxon>
    </lineage>
</organism>
<evidence type="ECO:0000313" key="2">
    <source>
        <dbReference type="EMBL" id="KAE9308540.1"/>
    </source>
</evidence>
<dbReference type="EMBL" id="QXFY01001831">
    <property type="protein sequence ID" value="KAE9308540.1"/>
    <property type="molecule type" value="Genomic_DNA"/>
</dbReference>
<reference evidence="2 3" key="1">
    <citation type="submission" date="2018-09" db="EMBL/GenBank/DDBJ databases">
        <title>Genomic investigation of the strawberry pathogen Phytophthora fragariae indicates pathogenicity is determined by transcriptional variation in three key races.</title>
        <authorList>
            <person name="Adams T.M."/>
            <person name="Armitage A.D."/>
            <person name="Sobczyk M.K."/>
            <person name="Bates H.J."/>
            <person name="Dunwell J.M."/>
            <person name="Nellist C.F."/>
            <person name="Harrison R.J."/>
        </authorList>
    </citation>
    <scope>NUCLEOTIDE SEQUENCE [LARGE SCALE GENOMIC DNA]</scope>
    <source>
        <strain evidence="2 3">NOV-77</strain>
    </source>
</reference>
<dbReference type="Proteomes" id="UP000486351">
    <property type="component" value="Unassembled WGS sequence"/>
</dbReference>
<feature type="region of interest" description="Disordered" evidence="1">
    <location>
        <begin position="56"/>
        <end position="106"/>
    </location>
</feature>
<sequence length="106" mass="11716">MNNSHHRRFLARPRSSAGGDRPAIPDSASSRPSPRQVTRDTMNIADLLCSPVETASPLRPAGAAQSRAVATCEPPRPKPKKRQSAKFVPDDQRKRPYRMSKAQKKS</sequence>
<evidence type="ECO:0000256" key="1">
    <source>
        <dbReference type="SAM" id="MobiDB-lite"/>
    </source>
</evidence>
<comment type="caution">
    <text evidence="2">The sequence shown here is derived from an EMBL/GenBank/DDBJ whole genome shotgun (WGS) entry which is preliminary data.</text>
</comment>
<feature type="compositionally biased region" description="Basic residues" evidence="1">
    <location>
        <begin position="1"/>
        <end position="11"/>
    </location>
</feature>
<gene>
    <name evidence="2" type="ORF">PF008_g20935</name>
</gene>
<dbReference type="AlphaFoldDB" id="A0A6G0QY09"/>
<accession>A0A6G0QY09</accession>
<evidence type="ECO:0000313" key="3">
    <source>
        <dbReference type="Proteomes" id="UP000486351"/>
    </source>
</evidence>
<feature type="compositionally biased region" description="Polar residues" evidence="1">
    <location>
        <begin position="27"/>
        <end position="38"/>
    </location>
</feature>
<feature type="compositionally biased region" description="Basic residues" evidence="1">
    <location>
        <begin position="95"/>
        <end position="106"/>
    </location>
</feature>
<protein>
    <submittedName>
        <fullName evidence="2">Uncharacterized protein</fullName>
    </submittedName>
</protein>
<name>A0A6G0QY09_9STRA</name>